<comment type="caution">
    <text evidence="4">The sequence shown here is derived from an EMBL/GenBank/DDBJ whole genome shotgun (WGS) entry which is preliminary data.</text>
</comment>
<dbReference type="Gene3D" id="3.40.50.360">
    <property type="match status" value="1"/>
</dbReference>
<evidence type="ECO:0000259" key="3">
    <source>
        <dbReference type="Pfam" id="PF03358"/>
    </source>
</evidence>
<dbReference type="InterPro" id="IPR029039">
    <property type="entry name" value="Flavoprotein-like_sf"/>
</dbReference>
<dbReference type="InterPro" id="IPR051796">
    <property type="entry name" value="ISF_SsuE-like"/>
</dbReference>
<name>A0A011UWR3_RUMAL</name>
<dbReference type="RefSeq" id="WP_037289196.1">
    <property type="nucleotide sequence ID" value="NZ_JEOB01000004.1"/>
</dbReference>
<accession>A0A011UWR3</accession>
<sequence length="263" mass="30171">MKILIFNGGPHKGNTWRLTQIAKKYIQKIDNTVQFCEVHLSDINIPFCTGCSNCFRKGHKTCPHHNKMQPIIDMIEECDAVIFSIPCFQGHLPGIMKNFTDHMAFMLHRPRYFKKKALIISTTGGVSAESTTKALAATLPGWGFNKCYQLPITALSWNDYKPTEKDLRRTYDITKKFFLDVKSGKAHVPGVGVLIPFNLFQAICVDNKGEKEYPTEDNNFWPKYNGMRYAPGIPMTHFKRVIGWLIYQIGKKLSQKMVITYRK</sequence>
<dbReference type="PATRIC" id="fig|1341156.4.peg.2468"/>
<keyword evidence="5" id="KW-1185">Reference proteome</keyword>
<protein>
    <submittedName>
        <fullName evidence="4">NADPH-dependent FMN reductase</fullName>
    </submittedName>
</protein>
<feature type="domain" description="NADPH-dependent FMN reductase-like" evidence="3">
    <location>
        <begin position="1"/>
        <end position="128"/>
    </location>
</feature>
<dbReference type="EMBL" id="JEOB01000004">
    <property type="protein sequence ID" value="EXM37622.1"/>
    <property type="molecule type" value="Genomic_DNA"/>
</dbReference>
<dbReference type="AlphaFoldDB" id="A0A011UWR3"/>
<dbReference type="SUPFAM" id="SSF52218">
    <property type="entry name" value="Flavoproteins"/>
    <property type="match status" value="1"/>
</dbReference>
<dbReference type="GO" id="GO:0016491">
    <property type="term" value="F:oxidoreductase activity"/>
    <property type="evidence" value="ECO:0007669"/>
    <property type="project" value="InterPro"/>
</dbReference>
<evidence type="ECO:0000313" key="4">
    <source>
        <dbReference type="EMBL" id="EXM37622.1"/>
    </source>
</evidence>
<gene>
    <name evidence="4" type="ORF">RASY3_14005</name>
</gene>
<keyword evidence="2" id="KW-0288">FMN</keyword>
<dbReference type="InterPro" id="IPR005025">
    <property type="entry name" value="FMN_Rdtase-like_dom"/>
</dbReference>
<dbReference type="Proteomes" id="UP000021369">
    <property type="component" value="Unassembled WGS sequence"/>
</dbReference>
<keyword evidence="1" id="KW-0285">Flavoprotein</keyword>
<dbReference type="PANTHER" id="PTHR43278:SF2">
    <property type="entry name" value="IRON-SULFUR FLAVOPROTEIN"/>
    <property type="match status" value="1"/>
</dbReference>
<reference evidence="4 5" key="1">
    <citation type="submission" date="2013-06" db="EMBL/GenBank/DDBJ databases">
        <title>Rumen cellulosomics: divergent fiber-degrading strategies revealed by comparative genome-wide analysis of six Ruminococcal strains.</title>
        <authorList>
            <person name="Dassa B."/>
            <person name="Borovok I."/>
            <person name="Lamed R."/>
            <person name="Flint H."/>
            <person name="Yeoman C.J."/>
            <person name="White B."/>
            <person name="Bayer E.A."/>
        </authorList>
    </citation>
    <scope>NUCLEOTIDE SEQUENCE [LARGE SCALE GENOMIC DNA]</scope>
    <source>
        <strain evidence="4 5">SY3</strain>
    </source>
</reference>
<evidence type="ECO:0000313" key="5">
    <source>
        <dbReference type="Proteomes" id="UP000021369"/>
    </source>
</evidence>
<dbReference type="Pfam" id="PF03358">
    <property type="entry name" value="FMN_red"/>
    <property type="match status" value="1"/>
</dbReference>
<evidence type="ECO:0000256" key="1">
    <source>
        <dbReference type="ARBA" id="ARBA00022630"/>
    </source>
</evidence>
<proteinExistence type="predicted"/>
<evidence type="ECO:0000256" key="2">
    <source>
        <dbReference type="ARBA" id="ARBA00022643"/>
    </source>
</evidence>
<organism evidence="4 5">
    <name type="scientific">Ruminococcus albus SY3</name>
    <dbReference type="NCBI Taxonomy" id="1341156"/>
    <lineage>
        <taxon>Bacteria</taxon>
        <taxon>Bacillati</taxon>
        <taxon>Bacillota</taxon>
        <taxon>Clostridia</taxon>
        <taxon>Eubacteriales</taxon>
        <taxon>Oscillospiraceae</taxon>
        <taxon>Ruminococcus</taxon>
    </lineage>
</organism>
<dbReference type="PANTHER" id="PTHR43278">
    <property type="entry name" value="NAD(P)H-DEPENDENT FMN-CONTAINING OXIDOREDUCTASE YWQN-RELATED"/>
    <property type="match status" value="1"/>
</dbReference>
<dbReference type="OrthoDB" id="9790975at2"/>